<proteinExistence type="predicted"/>
<dbReference type="PANTHER" id="PTHR39601:SF2">
    <property type="entry name" value="CHORIOGENIN HMINOR"/>
    <property type="match status" value="1"/>
</dbReference>
<organism evidence="3 4">
    <name type="scientific">Delitschia confertaspora ATCC 74209</name>
    <dbReference type="NCBI Taxonomy" id="1513339"/>
    <lineage>
        <taxon>Eukaryota</taxon>
        <taxon>Fungi</taxon>
        <taxon>Dikarya</taxon>
        <taxon>Ascomycota</taxon>
        <taxon>Pezizomycotina</taxon>
        <taxon>Dothideomycetes</taxon>
        <taxon>Pleosporomycetidae</taxon>
        <taxon>Pleosporales</taxon>
        <taxon>Delitschiaceae</taxon>
        <taxon>Delitschia</taxon>
    </lineage>
</organism>
<sequence>MQKPAKKKSSYRLSSLFSISSSTSDTTSAASSSSSSSTVPKTRQPSAQHLSPNYPPPAPPQLGSIPQGLTIVPVESAPVALQPLSTSRPVSRGSRGDSPARRSPLSSGPSTRPGTPNSEAGNKVAGDALRKRLRRKSKIFTFGSSSHESVYQPENSPASPLAWIVGHEGKVPYNLALLLNGEKVPELWDAEGDTFVYLFPRTSGKGPSFRIHSSVYNASKYMTRLVHGRLYSDSASMAPVFQFPDRSVRSSSLNPSSRATSPERTVPGGSSDESKGSRTMTDATEDDDSELHMYLPISLSTDTPPTTPGAQEPKLTSTDVDTLIAYRNFFAFLVGQSLVATERRPSMFEVFLTVSDILQNYQFSNFDGSTYGEVAASSFESYVDELHLADVRHSREKTVEAIVLGEKMRCVSLFTEGFVHGVGKYDELKAWENGKKALITPKTTQRLSRAAMDLDIRIRTINLKLKEFDFPAIFSGIMNSDTADEGKIVRFKAWRASFMAVRSHIHNYYKSKYGSWPPKASSKKNDLTTSGLNRLVLRDMYNDLTDLYDLLVDRSNLTTRTTDQVVAEDEGTGIERVAARALRCVMSEYDRSTPPVLPPIPFDTPLYPTLTSTRPDFPTGNEAKDTKARSKKIKDDEISNIIKATHNSDAEQSTPFLDSFRQFEIRQAHGKTITELGELRCGQWLFLYAVLQSLPILVIDVPGVKHTEGVEYFLCEPPRNGLPWVREDTGQGRSWYGVGGSAQVVSLPADIIEFSIEGVYRRSHCWKMAEQWTQNDSLMSAAVKESLQISLPPPPGFYGSSSGRNSPAHSPIDKRGSVIDFGLESLPLPAGVSPLSPQSRPGSSYDPNKTFDSILGSMDNQKSNKKKK</sequence>
<keyword evidence="4" id="KW-1185">Reference proteome</keyword>
<feature type="compositionally biased region" description="Low complexity" evidence="1">
    <location>
        <begin position="249"/>
        <end position="260"/>
    </location>
</feature>
<feature type="compositionally biased region" description="Polar residues" evidence="1">
    <location>
        <begin position="39"/>
        <end position="51"/>
    </location>
</feature>
<evidence type="ECO:0000259" key="2">
    <source>
        <dbReference type="Pfam" id="PF26013"/>
    </source>
</evidence>
<feature type="region of interest" description="Disordered" evidence="1">
    <location>
        <begin position="830"/>
        <end position="868"/>
    </location>
</feature>
<feature type="region of interest" description="Disordered" evidence="1">
    <location>
        <begin position="794"/>
        <end position="814"/>
    </location>
</feature>
<dbReference type="Pfam" id="PF26013">
    <property type="entry name" value="DUF8004"/>
    <property type="match status" value="1"/>
</dbReference>
<comment type="caution">
    <text evidence="3">The sequence shown here is derived from an EMBL/GenBank/DDBJ whole genome shotgun (WGS) entry which is preliminary data.</text>
</comment>
<feature type="region of interest" description="Disordered" evidence="1">
    <location>
        <begin position="82"/>
        <end position="130"/>
    </location>
</feature>
<feature type="domain" description="DUF8004" evidence="2">
    <location>
        <begin position="377"/>
        <end position="470"/>
    </location>
</feature>
<dbReference type="EMBL" id="ML993902">
    <property type="protein sequence ID" value="KAF2203488.1"/>
    <property type="molecule type" value="Genomic_DNA"/>
</dbReference>
<feature type="region of interest" description="Disordered" evidence="1">
    <location>
        <begin position="247"/>
        <end position="287"/>
    </location>
</feature>
<evidence type="ECO:0000313" key="3">
    <source>
        <dbReference type="EMBL" id="KAF2203488.1"/>
    </source>
</evidence>
<gene>
    <name evidence="3" type="ORF">GQ43DRAFT_469973</name>
</gene>
<feature type="compositionally biased region" description="Low complexity" evidence="1">
    <location>
        <begin position="19"/>
        <end position="38"/>
    </location>
</feature>
<evidence type="ECO:0000313" key="4">
    <source>
        <dbReference type="Proteomes" id="UP000799536"/>
    </source>
</evidence>
<accession>A0A9P4JVU7</accession>
<name>A0A9P4JVU7_9PLEO</name>
<dbReference type="InterPro" id="IPR058317">
    <property type="entry name" value="DUF8004"/>
</dbReference>
<feature type="region of interest" description="Disordered" evidence="1">
    <location>
        <begin position="19"/>
        <end position="69"/>
    </location>
</feature>
<dbReference type="Proteomes" id="UP000799536">
    <property type="component" value="Unassembled WGS sequence"/>
</dbReference>
<protein>
    <recommendedName>
        <fullName evidence="2">DUF8004 domain-containing protein</fullName>
    </recommendedName>
</protein>
<feature type="compositionally biased region" description="Polar residues" evidence="1">
    <location>
        <begin position="104"/>
        <end position="120"/>
    </location>
</feature>
<reference evidence="3" key="1">
    <citation type="journal article" date="2020" name="Stud. Mycol.">
        <title>101 Dothideomycetes genomes: a test case for predicting lifestyles and emergence of pathogens.</title>
        <authorList>
            <person name="Haridas S."/>
            <person name="Albert R."/>
            <person name="Binder M."/>
            <person name="Bloem J."/>
            <person name="Labutti K."/>
            <person name="Salamov A."/>
            <person name="Andreopoulos B."/>
            <person name="Baker S."/>
            <person name="Barry K."/>
            <person name="Bills G."/>
            <person name="Bluhm B."/>
            <person name="Cannon C."/>
            <person name="Castanera R."/>
            <person name="Culley D."/>
            <person name="Daum C."/>
            <person name="Ezra D."/>
            <person name="Gonzalez J."/>
            <person name="Henrissat B."/>
            <person name="Kuo A."/>
            <person name="Liang C."/>
            <person name="Lipzen A."/>
            <person name="Lutzoni F."/>
            <person name="Magnuson J."/>
            <person name="Mondo S."/>
            <person name="Nolan M."/>
            <person name="Ohm R."/>
            <person name="Pangilinan J."/>
            <person name="Park H.-J."/>
            <person name="Ramirez L."/>
            <person name="Alfaro M."/>
            <person name="Sun H."/>
            <person name="Tritt A."/>
            <person name="Yoshinaga Y."/>
            <person name="Zwiers L.-H."/>
            <person name="Turgeon B."/>
            <person name="Goodwin S."/>
            <person name="Spatafora J."/>
            <person name="Crous P."/>
            <person name="Grigoriev I."/>
        </authorList>
    </citation>
    <scope>NUCLEOTIDE SEQUENCE</scope>
    <source>
        <strain evidence="3">ATCC 74209</strain>
    </source>
</reference>
<dbReference type="AlphaFoldDB" id="A0A9P4JVU7"/>
<evidence type="ECO:0000256" key="1">
    <source>
        <dbReference type="SAM" id="MobiDB-lite"/>
    </source>
</evidence>
<dbReference type="OrthoDB" id="5300331at2759"/>
<feature type="compositionally biased region" description="Polar residues" evidence="1">
    <location>
        <begin position="835"/>
        <end position="851"/>
    </location>
</feature>
<dbReference type="PANTHER" id="PTHR39601">
    <property type="entry name" value="CHORIOGENIN HMINOR"/>
    <property type="match status" value="1"/>
</dbReference>